<comment type="similarity">
    <text evidence="1">Belongs to the glycosyltransferase 28 family.</text>
</comment>
<accession>A0A7S4A677</accession>
<dbReference type="InterPro" id="IPR009695">
    <property type="entry name" value="Diacylglyc_glucosyltr_N"/>
</dbReference>
<evidence type="ECO:0000256" key="6">
    <source>
        <dbReference type="SAM" id="SignalP"/>
    </source>
</evidence>
<comment type="subcellular location">
    <subcellularLocation>
        <location evidence="5">Plastid</location>
        <location evidence="5">Chloroplast membrane</location>
    </subcellularLocation>
</comment>
<dbReference type="GO" id="GO:0031969">
    <property type="term" value="C:chloroplast membrane"/>
    <property type="evidence" value="ECO:0007669"/>
    <property type="project" value="UniProtKB-SubCell"/>
</dbReference>
<dbReference type="EC" id="2.4.1.46" evidence="2"/>
<feature type="chain" id="PRO_5035681098" description="monogalactosyldiacylglycerol synthase" evidence="6">
    <location>
        <begin position="18"/>
        <end position="505"/>
    </location>
</feature>
<protein>
    <recommendedName>
        <fullName evidence="2">monogalactosyldiacylglycerol synthase</fullName>
        <ecNumber evidence="2">2.4.1.46</ecNumber>
    </recommendedName>
</protein>
<dbReference type="Pfam" id="PF04101">
    <property type="entry name" value="Glyco_tran_28_C"/>
    <property type="match status" value="1"/>
</dbReference>
<sequence>MRLGALLLLAHATALRGRRRWRDRGGFTTTPEPQREGWTFSTRDLFTEEEPPQVAKWTFSTRDLLARRKPKKVLMLMSDTGGGHRASANALKQALVARYNVQVDLLDIWTAAGVFPWSSSPRAYSYMGKRPMIWRAFFYGTAFYPVRLVTRLLHDFSLRRRFKKILRGQEPDLVVSVHPMCQHVPLSARTWLEKVLKRPVKFATVVTDLGSAHPMWFDKRVDACFVPTQRLAKNAKYYGVSNVINYGLPLRREFSQKRLSKDRARKKLGLDRNSSTVLVTGGGDGFGSLEKIVDAVAQELAGSNAQLVVICGRNEEVRKRLESRTWPVRMEVRGFVSDMNLYMEASDVLLTKAGPGTIAEAAALGLPVLLTGFLPGQERGNVLWVREKNIGELAKSPQRAATTVSKWLRDQDALVEMSRNAKAAAKPKATDRIAEDLMGLVEGVQRTATGVLRDLKERAPSADWTLYGALNSTRSAVAELRDTLAVRSVPLEAWMTSALRRGVVA</sequence>
<dbReference type="GO" id="GO:0046509">
    <property type="term" value="F:1,2-diacylglycerol 3-beta-galactosyltransferase activity"/>
    <property type="evidence" value="ECO:0007669"/>
    <property type="project" value="UniProtKB-EC"/>
</dbReference>
<evidence type="ECO:0000259" key="8">
    <source>
        <dbReference type="Pfam" id="PF06925"/>
    </source>
</evidence>
<dbReference type="InterPro" id="IPR007235">
    <property type="entry name" value="Glyco_trans_28_C"/>
</dbReference>
<keyword evidence="4" id="KW-0808">Transferase</keyword>
<keyword evidence="3" id="KW-0328">Glycosyltransferase</keyword>
<keyword evidence="6" id="KW-0732">Signal</keyword>
<evidence type="ECO:0000256" key="3">
    <source>
        <dbReference type="ARBA" id="ARBA00022676"/>
    </source>
</evidence>
<evidence type="ECO:0000256" key="4">
    <source>
        <dbReference type="ARBA" id="ARBA00022679"/>
    </source>
</evidence>
<feature type="signal peptide" evidence="6">
    <location>
        <begin position="1"/>
        <end position="17"/>
    </location>
</feature>
<dbReference type="OrthoDB" id="200404at2759"/>
<evidence type="ECO:0000313" key="10">
    <source>
        <dbReference type="EMBL" id="CAH0369512.1"/>
    </source>
</evidence>
<feature type="domain" description="Diacylglycerol glucosyltransferase N-terminal" evidence="8">
    <location>
        <begin position="84"/>
        <end position="249"/>
    </location>
</feature>
<dbReference type="PANTHER" id="PTHR43025:SF3">
    <property type="entry name" value="MONOGALACTOSYLDIACYLGLYCEROL SYNTHASE 1, CHLOROPLASTIC"/>
    <property type="match status" value="1"/>
</dbReference>
<gene>
    <name evidence="9" type="ORF">PCAL00307_LOCUS20320</name>
    <name evidence="10" type="ORF">PECAL_2P26370</name>
</gene>
<evidence type="ECO:0000259" key="7">
    <source>
        <dbReference type="Pfam" id="PF04101"/>
    </source>
</evidence>
<evidence type="ECO:0000256" key="1">
    <source>
        <dbReference type="ARBA" id="ARBA00006962"/>
    </source>
</evidence>
<dbReference type="InterPro" id="IPR050519">
    <property type="entry name" value="Glycosyltransf_28_UgtP"/>
</dbReference>
<evidence type="ECO:0000256" key="5">
    <source>
        <dbReference type="ARBA" id="ARBA00046299"/>
    </source>
</evidence>
<keyword evidence="11" id="KW-1185">Reference proteome</keyword>
<reference evidence="10" key="2">
    <citation type="submission" date="2021-11" db="EMBL/GenBank/DDBJ databases">
        <authorList>
            <consortium name="Genoscope - CEA"/>
            <person name="William W."/>
        </authorList>
    </citation>
    <scope>NUCLEOTIDE SEQUENCE</scope>
</reference>
<dbReference type="GO" id="GO:0009247">
    <property type="term" value="P:glycolipid biosynthetic process"/>
    <property type="evidence" value="ECO:0007669"/>
    <property type="project" value="InterPro"/>
</dbReference>
<dbReference type="PANTHER" id="PTHR43025">
    <property type="entry name" value="MONOGALACTOSYLDIACYLGLYCEROL SYNTHASE"/>
    <property type="match status" value="1"/>
</dbReference>
<dbReference type="Gene3D" id="3.40.50.2000">
    <property type="entry name" value="Glycogen Phosphorylase B"/>
    <property type="match status" value="1"/>
</dbReference>
<dbReference type="SUPFAM" id="SSF53756">
    <property type="entry name" value="UDP-Glycosyltransferase/glycogen phosphorylase"/>
    <property type="match status" value="1"/>
</dbReference>
<name>A0A7S4A677_9STRA</name>
<dbReference type="AlphaFoldDB" id="A0A7S4A677"/>
<organism evidence="9">
    <name type="scientific">Pelagomonas calceolata</name>
    <dbReference type="NCBI Taxonomy" id="35677"/>
    <lineage>
        <taxon>Eukaryota</taxon>
        <taxon>Sar</taxon>
        <taxon>Stramenopiles</taxon>
        <taxon>Ochrophyta</taxon>
        <taxon>Pelagophyceae</taxon>
        <taxon>Pelagomonadales</taxon>
        <taxon>Pelagomonadaceae</taxon>
        <taxon>Pelagomonas</taxon>
    </lineage>
</organism>
<evidence type="ECO:0000256" key="2">
    <source>
        <dbReference type="ARBA" id="ARBA00012615"/>
    </source>
</evidence>
<evidence type="ECO:0000313" key="9">
    <source>
        <dbReference type="EMBL" id="CAE0704872.1"/>
    </source>
</evidence>
<evidence type="ECO:0000313" key="11">
    <source>
        <dbReference type="Proteomes" id="UP000789595"/>
    </source>
</evidence>
<proteinExistence type="inferred from homology"/>
<dbReference type="Pfam" id="PF06925">
    <property type="entry name" value="MGDG_synth"/>
    <property type="match status" value="1"/>
</dbReference>
<reference evidence="9" key="1">
    <citation type="submission" date="2021-01" db="EMBL/GenBank/DDBJ databases">
        <authorList>
            <person name="Corre E."/>
            <person name="Pelletier E."/>
            <person name="Niang G."/>
            <person name="Scheremetjew M."/>
            <person name="Finn R."/>
            <person name="Kale V."/>
            <person name="Holt S."/>
            <person name="Cochrane G."/>
            <person name="Meng A."/>
            <person name="Brown T."/>
            <person name="Cohen L."/>
        </authorList>
    </citation>
    <scope>NUCLEOTIDE SEQUENCE</scope>
    <source>
        <strain evidence="9">CCMP1756</strain>
    </source>
</reference>
<dbReference type="EMBL" id="HBIW01023579">
    <property type="protein sequence ID" value="CAE0704872.1"/>
    <property type="molecule type" value="Transcribed_RNA"/>
</dbReference>
<dbReference type="EMBL" id="CAKKNE010000002">
    <property type="protein sequence ID" value="CAH0369512.1"/>
    <property type="molecule type" value="Genomic_DNA"/>
</dbReference>
<dbReference type="Proteomes" id="UP000789595">
    <property type="component" value="Unassembled WGS sequence"/>
</dbReference>
<feature type="domain" description="Glycosyl transferase family 28 C-terminal" evidence="7">
    <location>
        <begin position="276"/>
        <end position="430"/>
    </location>
</feature>